<dbReference type="Pfam" id="PF13407">
    <property type="entry name" value="Peripla_BP_4"/>
    <property type="match status" value="1"/>
</dbReference>
<feature type="domain" description="Periplasmic binding protein" evidence="3">
    <location>
        <begin position="42"/>
        <end position="300"/>
    </location>
</feature>
<sequence>MSKKFKKLCTLVLAVSLILTSLAGCTKDKAEETSGNDAKKKIAFIPQLIGIPYFTAMEEGGQKAAADLGVEFIYSGATTASAPEQSKIMDSLIRQKVDAISISVLDSSSINPIIEKAKEAGIKVYTSDSDSPTSEREIYVAQAMDKDLGYTLIDRLALQLGNQGKIGVVSGESTATNLNLWIDYMKERISSEYPNMEILDVRYTQGGSSESALKQAQELMTKHSDINAIIAVASSTIPGVAQAVQQAGKAGQVAVIGYGSPQTVKPFIESGVMEESILWNAFDLGYLTVWAGQQLVEGKEFLPENEVPGLDYKVKYLKDEKTLLLGPPLVINKDNVDDYDF</sequence>
<dbReference type="PROSITE" id="PS51257">
    <property type="entry name" value="PROKAR_LIPOPROTEIN"/>
    <property type="match status" value="1"/>
</dbReference>
<evidence type="ECO:0000256" key="1">
    <source>
        <dbReference type="ARBA" id="ARBA00004196"/>
    </source>
</evidence>
<dbReference type="PANTHER" id="PTHR30036:SF8">
    <property type="entry name" value="ABC-TYPE SUGAR TRANSPORT SYSTEM PERIPLASMIC COMPONENT-LIKE PROTEIN"/>
    <property type="match status" value="1"/>
</dbReference>
<gene>
    <name evidence="4" type="ORF">KQI42_02550</name>
</gene>
<name>A0ABS6E353_9FIRM</name>
<accession>A0ABS6E353</accession>
<reference evidence="4 5" key="1">
    <citation type="submission" date="2021-06" db="EMBL/GenBank/DDBJ databases">
        <authorList>
            <person name="Sun Q."/>
            <person name="Li D."/>
        </authorList>
    </citation>
    <scope>NUCLEOTIDE SEQUENCE [LARGE SCALE GENOMIC DNA]</scope>
    <source>
        <strain evidence="4 5">MSJ-40</strain>
    </source>
</reference>
<evidence type="ECO:0000313" key="5">
    <source>
        <dbReference type="Proteomes" id="UP000749471"/>
    </source>
</evidence>
<dbReference type="RefSeq" id="WP_216516435.1">
    <property type="nucleotide sequence ID" value="NZ_JAHLPM010000002.1"/>
</dbReference>
<keyword evidence="2" id="KW-0732">Signal</keyword>
<proteinExistence type="predicted"/>
<keyword evidence="5" id="KW-1185">Reference proteome</keyword>
<dbReference type="Proteomes" id="UP000749471">
    <property type="component" value="Unassembled WGS sequence"/>
</dbReference>
<evidence type="ECO:0000259" key="3">
    <source>
        <dbReference type="Pfam" id="PF13407"/>
    </source>
</evidence>
<dbReference type="EMBL" id="JAHLPM010000002">
    <property type="protein sequence ID" value="MBU5436870.1"/>
    <property type="molecule type" value="Genomic_DNA"/>
</dbReference>
<dbReference type="CDD" id="cd06302">
    <property type="entry name" value="PBP1_LsrB_Quorum_Sensing-like"/>
    <property type="match status" value="1"/>
</dbReference>
<dbReference type="InterPro" id="IPR050555">
    <property type="entry name" value="Bact_Solute-Bind_Prot2"/>
</dbReference>
<feature type="signal peptide" evidence="2">
    <location>
        <begin position="1"/>
        <end position="23"/>
    </location>
</feature>
<protein>
    <submittedName>
        <fullName evidence="4">Autoinducer 2 ABC transporter substrate-binding protein</fullName>
    </submittedName>
</protein>
<comment type="caution">
    <text evidence="4">The sequence shown here is derived from an EMBL/GenBank/DDBJ whole genome shotgun (WGS) entry which is preliminary data.</text>
</comment>
<dbReference type="InterPro" id="IPR025997">
    <property type="entry name" value="SBP_2_dom"/>
</dbReference>
<organism evidence="4 5">
    <name type="scientific">Tissierella simiarum</name>
    <dbReference type="NCBI Taxonomy" id="2841534"/>
    <lineage>
        <taxon>Bacteria</taxon>
        <taxon>Bacillati</taxon>
        <taxon>Bacillota</taxon>
        <taxon>Tissierellia</taxon>
        <taxon>Tissierellales</taxon>
        <taxon>Tissierellaceae</taxon>
        <taxon>Tissierella</taxon>
    </lineage>
</organism>
<feature type="chain" id="PRO_5047408982" evidence="2">
    <location>
        <begin position="24"/>
        <end position="341"/>
    </location>
</feature>
<comment type="subcellular location">
    <subcellularLocation>
        <location evidence="1">Cell envelope</location>
    </subcellularLocation>
</comment>
<dbReference type="PANTHER" id="PTHR30036">
    <property type="entry name" value="D-XYLOSE-BINDING PERIPLASMIC PROTEIN"/>
    <property type="match status" value="1"/>
</dbReference>
<evidence type="ECO:0000313" key="4">
    <source>
        <dbReference type="EMBL" id="MBU5436870.1"/>
    </source>
</evidence>
<evidence type="ECO:0000256" key="2">
    <source>
        <dbReference type="SAM" id="SignalP"/>
    </source>
</evidence>